<dbReference type="SUPFAM" id="SSF46689">
    <property type="entry name" value="Homeodomain-like"/>
    <property type="match status" value="1"/>
</dbReference>
<evidence type="ECO:0000313" key="5">
    <source>
        <dbReference type="Proteomes" id="UP000658690"/>
    </source>
</evidence>
<comment type="caution">
    <text evidence="4">The sequence shown here is derived from an EMBL/GenBank/DDBJ whole genome shotgun (WGS) entry which is preliminary data.</text>
</comment>
<sequence>MATKVMNLRMTQTKQSLIKAFFNLVSKKDFEKITIADITKGAQVNRATFYTHFNDKYDLLDYILGDSASASVVKRTSGVVKFDQDSINQLVLAVCDFYQQPNIQCRSSYVGLVLPQLKEKILNELKIYLSKSLEHIYTDNEKNMYVPIFAQVIHEGALQWATENITMNEEEVAKRVALLVVGGSQSSEGTLRSLGER</sequence>
<evidence type="ECO:0000259" key="3">
    <source>
        <dbReference type="PROSITE" id="PS50977"/>
    </source>
</evidence>
<dbReference type="InterPro" id="IPR001647">
    <property type="entry name" value="HTH_TetR"/>
</dbReference>
<feature type="domain" description="HTH tetR-type" evidence="3">
    <location>
        <begin position="11"/>
        <end position="71"/>
    </location>
</feature>
<evidence type="ECO:0000313" key="4">
    <source>
        <dbReference type="EMBL" id="NOU85306.1"/>
    </source>
</evidence>
<protein>
    <submittedName>
        <fullName evidence="4">TetR family transcriptional regulator</fullName>
    </submittedName>
</protein>
<proteinExistence type="predicted"/>
<evidence type="ECO:0000256" key="2">
    <source>
        <dbReference type="PROSITE-ProRule" id="PRU00335"/>
    </source>
</evidence>
<name>A0ABX1YZU7_9BACL</name>
<dbReference type="EMBL" id="WHOC01000022">
    <property type="protein sequence ID" value="NOU85306.1"/>
    <property type="molecule type" value="Genomic_DNA"/>
</dbReference>
<dbReference type="Pfam" id="PF00440">
    <property type="entry name" value="TetR_N"/>
    <property type="match status" value="1"/>
</dbReference>
<gene>
    <name evidence="4" type="ORF">GC102_05845</name>
</gene>
<dbReference type="Gene3D" id="1.10.357.10">
    <property type="entry name" value="Tetracycline Repressor, domain 2"/>
    <property type="match status" value="1"/>
</dbReference>
<dbReference type="PANTHER" id="PTHR43479">
    <property type="entry name" value="ACREF/ENVCD OPERON REPRESSOR-RELATED"/>
    <property type="match status" value="1"/>
</dbReference>
<accession>A0ABX1YZU7</accession>
<dbReference type="InterPro" id="IPR009057">
    <property type="entry name" value="Homeodomain-like_sf"/>
</dbReference>
<dbReference type="RefSeq" id="WP_171688627.1">
    <property type="nucleotide sequence ID" value="NZ_WHOC01000022.1"/>
</dbReference>
<evidence type="ECO:0000256" key="1">
    <source>
        <dbReference type="ARBA" id="ARBA00023125"/>
    </source>
</evidence>
<keyword evidence="5" id="KW-1185">Reference proteome</keyword>
<feature type="DNA-binding region" description="H-T-H motif" evidence="2">
    <location>
        <begin position="34"/>
        <end position="53"/>
    </location>
</feature>
<dbReference type="PANTHER" id="PTHR43479:SF7">
    <property type="entry name" value="TETR-FAMILY TRANSCRIPTIONAL REGULATOR"/>
    <property type="match status" value="1"/>
</dbReference>
<dbReference type="InterPro" id="IPR050624">
    <property type="entry name" value="HTH-type_Tx_Regulator"/>
</dbReference>
<reference evidence="4 5" key="1">
    <citation type="submission" date="2019-10" db="EMBL/GenBank/DDBJ databases">
        <title>Description of Paenibacillus choica sp. nov.</title>
        <authorList>
            <person name="Carlier A."/>
            <person name="Qi S."/>
        </authorList>
    </citation>
    <scope>NUCLEOTIDE SEQUENCE [LARGE SCALE GENOMIC DNA]</scope>
    <source>
        <strain evidence="4 5">LMG 31460</strain>
    </source>
</reference>
<keyword evidence="1 2" id="KW-0238">DNA-binding</keyword>
<organism evidence="4 5">
    <name type="scientific">Paenibacillus germinis</name>
    <dbReference type="NCBI Taxonomy" id="2654979"/>
    <lineage>
        <taxon>Bacteria</taxon>
        <taxon>Bacillati</taxon>
        <taxon>Bacillota</taxon>
        <taxon>Bacilli</taxon>
        <taxon>Bacillales</taxon>
        <taxon>Paenibacillaceae</taxon>
        <taxon>Paenibacillus</taxon>
    </lineage>
</organism>
<dbReference type="PROSITE" id="PS50977">
    <property type="entry name" value="HTH_TETR_2"/>
    <property type="match status" value="1"/>
</dbReference>
<dbReference type="Proteomes" id="UP000658690">
    <property type="component" value="Unassembled WGS sequence"/>
</dbReference>